<sequence length="141" mass="16157">MRVTLWFASVIIVLNVVTVFSKRWINSFAGPYNFVSKRMFDCTLGEHGYDGSISHQLRVTHFNPIKPEEPQLMFGNVTRLLPVNDSFWGTFLIDKHKLDKSMPGIPTLPYGRYRSLEKIGFKDADSAVLCLYDEIDIIPKS</sequence>
<protein>
    <submittedName>
        <fullName evidence="1">Argininosuccinate lyase</fullName>
    </submittedName>
</protein>
<evidence type="ECO:0000313" key="1">
    <source>
        <dbReference type="EMBL" id="KAK3920849.1"/>
    </source>
</evidence>
<reference evidence="1" key="1">
    <citation type="submission" date="2021-07" db="EMBL/GenBank/DDBJ databases">
        <authorList>
            <person name="Catto M.A."/>
            <person name="Jacobson A."/>
            <person name="Kennedy G."/>
            <person name="Labadie P."/>
            <person name="Hunt B.G."/>
            <person name="Srinivasan R."/>
        </authorList>
    </citation>
    <scope>NUCLEOTIDE SEQUENCE</scope>
    <source>
        <strain evidence="1">PL_HMW_Pooled</strain>
        <tissue evidence="1">Head</tissue>
    </source>
</reference>
<evidence type="ECO:0000313" key="2">
    <source>
        <dbReference type="Proteomes" id="UP001219518"/>
    </source>
</evidence>
<dbReference type="AlphaFoldDB" id="A0AAE1HGN8"/>
<dbReference type="Proteomes" id="UP001219518">
    <property type="component" value="Unassembled WGS sequence"/>
</dbReference>
<dbReference type="GO" id="GO:0016829">
    <property type="term" value="F:lyase activity"/>
    <property type="evidence" value="ECO:0007669"/>
    <property type="project" value="UniProtKB-KW"/>
</dbReference>
<keyword evidence="2" id="KW-1185">Reference proteome</keyword>
<gene>
    <name evidence="1" type="ORF">KUF71_010086</name>
</gene>
<name>A0AAE1HGN8_9NEOP</name>
<comment type="caution">
    <text evidence="1">The sequence shown here is derived from an EMBL/GenBank/DDBJ whole genome shotgun (WGS) entry which is preliminary data.</text>
</comment>
<reference evidence="1" key="2">
    <citation type="journal article" date="2023" name="BMC Genomics">
        <title>Pest status, molecular evolution, and epigenetic factors derived from the genome assembly of Frankliniella fusca, a thysanopteran phytovirus vector.</title>
        <authorList>
            <person name="Catto M.A."/>
            <person name="Labadie P.E."/>
            <person name="Jacobson A.L."/>
            <person name="Kennedy G.G."/>
            <person name="Srinivasan R."/>
            <person name="Hunt B.G."/>
        </authorList>
    </citation>
    <scope>NUCLEOTIDE SEQUENCE</scope>
    <source>
        <strain evidence="1">PL_HMW_Pooled</strain>
    </source>
</reference>
<accession>A0AAE1HGN8</accession>
<keyword evidence="1" id="KW-0456">Lyase</keyword>
<organism evidence="1 2">
    <name type="scientific">Frankliniella fusca</name>
    <dbReference type="NCBI Taxonomy" id="407009"/>
    <lineage>
        <taxon>Eukaryota</taxon>
        <taxon>Metazoa</taxon>
        <taxon>Ecdysozoa</taxon>
        <taxon>Arthropoda</taxon>
        <taxon>Hexapoda</taxon>
        <taxon>Insecta</taxon>
        <taxon>Pterygota</taxon>
        <taxon>Neoptera</taxon>
        <taxon>Paraneoptera</taxon>
        <taxon>Thysanoptera</taxon>
        <taxon>Terebrantia</taxon>
        <taxon>Thripoidea</taxon>
        <taxon>Thripidae</taxon>
        <taxon>Frankliniella</taxon>
    </lineage>
</organism>
<proteinExistence type="predicted"/>
<dbReference type="EMBL" id="JAHWGI010001023">
    <property type="protein sequence ID" value="KAK3920849.1"/>
    <property type="molecule type" value="Genomic_DNA"/>
</dbReference>